<evidence type="ECO:0000313" key="2">
    <source>
        <dbReference type="Proteomes" id="UP000265618"/>
    </source>
</evidence>
<keyword evidence="2" id="KW-1185">Reference proteome</keyword>
<comment type="caution">
    <text evidence="1">The sequence shown here is derived from an EMBL/GenBank/DDBJ whole genome shotgun (WGS) entry which is preliminary data.</text>
</comment>
<dbReference type="EMBL" id="BDIP01000014">
    <property type="protein sequence ID" value="GIQ79491.1"/>
    <property type="molecule type" value="Genomic_DNA"/>
</dbReference>
<protein>
    <submittedName>
        <fullName evidence="1">Uncharacterized protein</fullName>
    </submittedName>
</protein>
<evidence type="ECO:0000313" key="1">
    <source>
        <dbReference type="EMBL" id="GIQ79491.1"/>
    </source>
</evidence>
<sequence length="391" mass="43717">MDPAYIDFLAQWHPPYTIGYEGEIPGASVPPCLTLDSRMRVDGVIAREGKGDDVQQMVAASPTSVYMVVESNSRSWRRRYRLVHLTLLEDDGPDMEREDIKFKCLISDGPFGGVVEGWDSRKMRGIAEEIPLPRWRPKDSWNACPCIAVWNGYLMCLFDYKLYFTCMDFIGWGVLSLQPWGTGEDNAHLELFVVDDCLLVVQIGGTGRIYVIQEGGDVSQTHFSLTDPDATLEARPCVGVCGNTMHYVYNNGHWGFTPAQDGTSNATDFYQKLRESCSSRGGGSVLEMGRYLVLPNSTLVDTVSGDSTEYDDSGLFEQCGRDVPCLSSQMCSLTDSTALFAKSLCAEDLAGQDIPKWGLHILRLDRPRPPDFYEHLHAIFRAERRAQGLNY</sequence>
<dbReference type="Proteomes" id="UP000265618">
    <property type="component" value="Unassembled WGS sequence"/>
</dbReference>
<proteinExistence type="predicted"/>
<name>A0A9K3CN44_9EUKA</name>
<dbReference type="AlphaFoldDB" id="A0A9K3CN44"/>
<gene>
    <name evidence="1" type="ORF">KIPB_000139</name>
</gene>
<accession>A0A9K3CN44</accession>
<reference evidence="1 2" key="1">
    <citation type="journal article" date="2018" name="PLoS ONE">
        <title>The draft genome of Kipferlia bialata reveals reductive genome evolution in fornicate parasites.</title>
        <authorList>
            <person name="Tanifuji G."/>
            <person name="Takabayashi S."/>
            <person name="Kume K."/>
            <person name="Takagi M."/>
            <person name="Nakayama T."/>
            <person name="Kamikawa R."/>
            <person name="Inagaki Y."/>
            <person name="Hashimoto T."/>
        </authorList>
    </citation>
    <scope>NUCLEOTIDE SEQUENCE [LARGE SCALE GENOMIC DNA]</scope>
    <source>
        <strain evidence="1">NY0173</strain>
    </source>
</reference>
<organism evidence="1 2">
    <name type="scientific">Kipferlia bialata</name>
    <dbReference type="NCBI Taxonomy" id="797122"/>
    <lineage>
        <taxon>Eukaryota</taxon>
        <taxon>Metamonada</taxon>
        <taxon>Carpediemonas-like organisms</taxon>
        <taxon>Kipferlia</taxon>
    </lineage>
</organism>